<dbReference type="AlphaFoldDB" id="A0AAN6SPI2"/>
<dbReference type="InterPro" id="IPR052352">
    <property type="entry name" value="Sugar_Degrad_Dehydratases"/>
</dbReference>
<dbReference type="Pfam" id="PF00920">
    <property type="entry name" value="ILVD_EDD_N"/>
    <property type="match status" value="1"/>
</dbReference>
<dbReference type="SUPFAM" id="SSF143975">
    <property type="entry name" value="IlvD/EDD N-terminal domain-like"/>
    <property type="match status" value="1"/>
</dbReference>
<evidence type="ECO:0000313" key="10">
    <source>
        <dbReference type="Proteomes" id="UP001303115"/>
    </source>
</evidence>
<evidence type="ECO:0000313" key="9">
    <source>
        <dbReference type="EMBL" id="KAK4034962.1"/>
    </source>
</evidence>
<proteinExistence type="inferred from homology"/>
<feature type="region of interest" description="Disordered" evidence="6">
    <location>
        <begin position="1"/>
        <end position="22"/>
    </location>
</feature>
<keyword evidence="4" id="KW-0411">Iron-sulfur</keyword>
<protein>
    <submittedName>
        <fullName evidence="9">Dihydroxy-acid/6-phosphogluconate dehydratase</fullName>
    </submittedName>
</protein>
<dbReference type="PANTHER" id="PTHR43183:SF1">
    <property type="entry name" value="HYPOTHETICAL DIHYDROXY-ACID DEHYDRATASE (EUROFUNG)-RELATED"/>
    <property type="match status" value="1"/>
</dbReference>
<dbReference type="PROSITE" id="PS00886">
    <property type="entry name" value="ILVD_EDD_1"/>
    <property type="match status" value="1"/>
</dbReference>
<feature type="domain" description="Dihydroxy-acid/6-phosphogluconate dehydratase C-terminal" evidence="8">
    <location>
        <begin position="398"/>
        <end position="604"/>
    </location>
</feature>
<accession>A0AAN6SPI2</accession>
<evidence type="ECO:0000259" key="8">
    <source>
        <dbReference type="Pfam" id="PF24877"/>
    </source>
</evidence>
<dbReference type="EMBL" id="MU854460">
    <property type="protein sequence ID" value="KAK4034962.1"/>
    <property type="molecule type" value="Genomic_DNA"/>
</dbReference>
<evidence type="ECO:0000259" key="7">
    <source>
        <dbReference type="Pfam" id="PF00920"/>
    </source>
</evidence>
<evidence type="ECO:0000256" key="2">
    <source>
        <dbReference type="ARBA" id="ARBA00022723"/>
    </source>
</evidence>
<sequence length="621" mass="65564">MSPSQDESVPLPATGANPDYDLSTPIDPNGVGLRQNLTSYGDAHFSLFMRKLFIKAMGYSEDALSRPIVGIVNTYSSFNPCHANIPQLIDAVKRGVQLSGGLAIDFPTISLHESFAAPTSMFLRNLMSMDTEEMIRAQPVDSVVLIGGCDKTTPAQLMGGISANKPIVHLVTGPMMPGSFQGARVGACTDCRSNWAKFRAGTIDIEDISALNEELAPTAGTCGVMGTASTMACLLVALGMMPIQGATAPAVSSARLRIAESTGTHAVQLAKTRLQPQTILTRESFLNAITVLQAIGGSTNAMVHLMAIINRHPALAGTITPATVDAIGRQTPLLVDLKPSGDNYMTDFHNAGGMPALLHQLKPLLHLDALTVTGRTLGQELAHTPFRPLPPDSPANSIIRPLTNPLYPSSALVVFQTGNLSPGGAAVLKASASKDRRLLQHRGRAVVFNGSADLAARIDDPDLDVDRDSVLILRGIGPVGNPGMPEAGLVPIPRKLAAQGVGDMLRISDGRMSGTAGGTIVLHVSPEGADPGSVLGVVKDGDVVVCDVEGRVLSLEVEEGEIKERIAQRRREMEQGGDEPWVAREGVRGYRGLYMREVNQAECGVDFGFLTAGGPVTQGYD</sequence>
<organism evidence="9 10">
    <name type="scientific">Parachaetomium inaequale</name>
    <dbReference type="NCBI Taxonomy" id="2588326"/>
    <lineage>
        <taxon>Eukaryota</taxon>
        <taxon>Fungi</taxon>
        <taxon>Dikarya</taxon>
        <taxon>Ascomycota</taxon>
        <taxon>Pezizomycotina</taxon>
        <taxon>Sordariomycetes</taxon>
        <taxon>Sordariomycetidae</taxon>
        <taxon>Sordariales</taxon>
        <taxon>Chaetomiaceae</taxon>
        <taxon>Parachaetomium</taxon>
    </lineage>
</organism>
<dbReference type="PANTHER" id="PTHR43183">
    <property type="entry name" value="HYPOTHETICAL DIHYDROXYACID DEHYDRATASE (EUROFUNG)-RELATED"/>
    <property type="match status" value="1"/>
</dbReference>
<dbReference type="NCBIfam" id="NF004784">
    <property type="entry name" value="PRK06131.1"/>
    <property type="match status" value="1"/>
</dbReference>
<dbReference type="InterPro" id="IPR020558">
    <property type="entry name" value="DiOHA_6PGluconate_deHydtase_CS"/>
</dbReference>
<evidence type="ECO:0000256" key="1">
    <source>
        <dbReference type="ARBA" id="ARBA00006486"/>
    </source>
</evidence>
<gene>
    <name evidence="9" type="ORF">C8A01DRAFT_18332</name>
</gene>
<comment type="caution">
    <text evidence="9">The sequence shown here is derived from an EMBL/GenBank/DDBJ whole genome shotgun (WGS) entry which is preliminary data.</text>
</comment>
<dbReference type="Gene3D" id="3.50.30.80">
    <property type="entry name" value="IlvD/EDD C-terminal domain-like"/>
    <property type="match status" value="1"/>
</dbReference>
<keyword evidence="10" id="KW-1185">Reference proteome</keyword>
<dbReference type="InterPro" id="IPR042096">
    <property type="entry name" value="Dihydro-acid_dehy_C"/>
</dbReference>
<dbReference type="InterPro" id="IPR000581">
    <property type="entry name" value="ILV_EDD_N"/>
</dbReference>
<dbReference type="Proteomes" id="UP001303115">
    <property type="component" value="Unassembled WGS sequence"/>
</dbReference>
<dbReference type="InterPro" id="IPR056740">
    <property type="entry name" value="ILV_EDD_C"/>
</dbReference>
<dbReference type="GO" id="GO:0016836">
    <property type="term" value="F:hydro-lyase activity"/>
    <property type="evidence" value="ECO:0007669"/>
    <property type="project" value="UniProtKB-ARBA"/>
</dbReference>
<evidence type="ECO:0000256" key="6">
    <source>
        <dbReference type="SAM" id="MobiDB-lite"/>
    </source>
</evidence>
<reference evidence="10" key="1">
    <citation type="journal article" date="2023" name="Mol. Phylogenet. Evol.">
        <title>Genome-scale phylogeny and comparative genomics of the fungal order Sordariales.</title>
        <authorList>
            <person name="Hensen N."/>
            <person name="Bonometti L."/>
            <person name="Westerberg I."/>
            <person name="Brannstrom I.O."/>
            <person name="Guillou S."/>
            <person name="Cros-Aarteil S."/>
            <person name="Calhoun S."/>
            <person name="Haridas S."/>
            <person name="Kuo A."/>
            <person name="Mondo S."/>
            <person name="Pangilinan J."/>
            <person name="Riley R."/>
            <person name="LaButti K."/>
            <person name="Andreopoulos B."/>
            <person name="Lipzen A."/>
            <person name="Chen C."/>
            <person name="Yan M."/>
            <person name="Daum C."/>
            <person name="Ng V."/>
            <person name="Clum A."/>
            <person name="Steindorff A."/>
            <person name="Ohm R.A."/>
            <person name="Martin F."/>
            <person name="Silar P."/>
            <person name="Natvig D.O."/>
            <person name="Lalanne C."/>
            <person name="Gautier V."/>
            <person name="Ament-Velasquez S.L."/>
            <person name="Kruys A."/>
            <person name="Hutchinson M.I."/>
            <person name="Powell A.J."/>
            <person name="Barry K."/>
            <person name="Miller A.N."/>
            <person name="Grigoriev I.V."/>
            <person name="Debuchy R."/>
            <person name="Gladieux P."/>
            <person name="Hiltunen Thoren M."/>
            <person name="Johannesson H."/>
        </authorList>
    </citation>
    <scope>NUCLEOTIDE SEQUENCE [LARGE SCALE GENOMIC DNA]</scope>
    <source>
        <strain evidence="10">CBS 284.82</strain>
    </source>
</reference>
<dbReference type="GO" id="GO:0051536">
    <property type="term" value="F:iron-sulfur cluster binding"/>
    <property type="evidence" value="ECO:0007669"/>
    <property type="project" value="UniProtKB-KW"/>
</dbReference>
<name>A0AAN6SPI2_9PEZI</name>
<dbReference type="SUPFAM" id="SSF52016">
    <property type="entry name" value="LeuD/IlvD-like"/>
    <property type="match status" value="1"/>
</dbReference>
<keyword evidence="5" id="KW-0456">Lyase</keyword>
<dbReference type="Pfam" id="PF24877">
    <property type="entry name" value="ILV_EDD_C"/>
    <property type="match status" value="1"/>
</dbReference>
<comment type="similarity">
    <text evidence="1">Belongs to the IlvD/Edd family.</text>
</comment>
<evidence type="ECO:0000256" key="4">
    <source>
        <dbReference type="ARBA" id="ARBA00023014"/>
    </source>
</evidence>
<dbReference type="GO" id="GO:0046872">
    <property type="term" value="F:metal ion binding"/>
    <property type="evidence" value="ECO:0007669"/>
    <property type="project" value="UniProtKB-KW"/>
</dbReference>
<evidence type="ECO:0000256" key="5">
    <source>
        <dbReference type="ARBA" id="ARBA00023239"/>
    </source>
</evidence>
<dbReference type="InterPro" id="IPR037237">
    <property type="entry name" value="IlvD/EDD_N"/>
</dbReference>
<keyword evidence="2" id="KW-0479">Metal-binding</keyword>
<feature type="domain" description="Dihydroxy-acid/6-phosphogluconate dehydratase N-terminal" evidence="7">
    <location>
        <begin position="66"/>
        <end position="379"/>
    </location>
</feature>
<keyword evidence="3" id="KW-0408">Iron</keyword>
<evidence type="ECO:0000256" key="3">
    <source>
        <dbReference type="ARBA" id="ARBA00023004"/>
    </source>
</evidence>